<protein>
    <recommendedName>
        <fullName evidence="3">Tetratricopeptide repeat protein</fullName>
    </recommendedName>
</protein>
<evidence type="ECO:0000313" key="1">
    <source>
        <dbReference type="EMBL" id="NIZ40690.1"/>
    </source>
</evidence>
<dbReference type="RefSeq" id="WP_167700274.1">
    <property type="nucleotide sequence ID" value="NZ_CP118174.1"/>
</dbReference>
<name>A0A968GAA3_9SPIO</name>
<reference evidence="1 2" key="1">
    <citation type="submission" date="2020-03" db="EMBL/GenBank/DDBJ databases">
        <title>Spirochaetal bacteria isolated from arthropods constitute a novel genus Entomospira genus novum within the order Spirochaetales.</title>
        <authorList>
            <person name="Grana-Miraglia L."/>
            <person name="Sikutova S."/>
            <person name="Fingerle V."/>
            <person name="Sing A."/>
            <person name="Castillo-Ramirez S."/>
            <person name="Margos G."/>
            <person name="Rudolf I."/>
        </authorList>
    </citation>
    <scope>NUCLEOTIDE SEQUENCE [LARGE SCALE GENOMIC DNA]</scope>
    <source>
        <strain evidence="1 2">BR193</strain>
    </source>
</reference>
<sequence>MRDAPIKLGYFLLVLLVLYGVWSFFFRIMGNHNINELLRYTDIAISQSEYRQAQQYLKSINRRGLSAYDRLRILARIFEIGNHTNDFTYLEKESQQAMNAYKDREDFKAFHVFALLENHKIKTAGSIAEKSLHDLRFKDIRSRAILSNLFSNSDNPFNTAEQELLTRMDASFYLEIAKLLNEPILYFNATLLLLREGNKEQARSILPFFISSHDISVTRRAIIAYELEFYDQAFDLLNTLPPAQLQNIESILLLADLHLKRDNSIVALELYRTALSLDPLYSSTPWLNVALLTEQFYADSQNSVRTTLQQGLNQFSDDYRLLIALGQRLPNKQDAITELTSFMQKFPNNAYVYLFWLNEFTAENQLETISSKLWDLFNYDPYNDVLARYMIWFLLGQKNFSDAELIIERFKGDNTAWIIEYQALILALNEDFTEAGYLITQAEASWENLYNQAIIMSMNYHLESAIQSLISAAALYRGMHPSQFSAREFAMIQAKLSEMYLLDNRYALAETAAQEALRHDPDNALALQILQRLSRIK</sequence>
<dbReference type="SMART" id="SM00028">
    <property type="entry name" value="TPR"/>
    <property type="match status" value="2"/>
</dbReference>
<accession>A0A968GAA3</accession>
<gene>
    <name evidence="1" type="ORF">HCT14_04090</name>
</gene>
<proteinExistence type="predicted"/>
<dbReference type="AlphaFoldDB" id="A0A968GAA3"/>
<dbReference type="InterPro" id="IPR019734">
    <property type="entry name" value="TPR_rpt"/>
</dbReference>
<keyword evidence="2" id="KW-1185">Reference proteome</keyword>
<dbReference type="Gene3D" id="1.25.40.10">
    <property type="entry name" value="Tetratricopeptide repeat domain"/>
    <property type="match status" value="1"/>
</dbReference>
<dbReference type="InterPro" id="IPR011990">
    <property type="entry name" value="TPR-like_helical_dom_sf"/>
</dbReference>
<dbReference type="Proteomes" id="UP000711995">
    <property type="component" value="Unassembled WGS sequence"/>
</dbReference>
<dbReference type="SUPFAM" id="SSF48452">
    <property type="entry name" value="TPR-like"/>
    <property type="match status" value="2"/>
</dbReference>
<dbReference type="EMBL" id="JAATLJ010000001">
    <property type="protein sequence ID" value="NIZ40690.1"/>
    <property type="molecule type" value="Genomic_DNA"/>
</dbReference>
<evidence type="ECO:0000313" key="2">
    <source>
        <dbReference type="Proteomes" id="UP000711995"/>
    </source>
</evidence>
<evidence type="ECO:0008006" key="3">
    <source>
        <dbReference type="Google" id="ProtNLM"/>
    </source>
</evidence>
<organism evidence="1 2">
    <name type="scientific">Entomospira entomophila</name>
    <dbReference type="NCBI Taxonomy" id="2719988"/>
    <lineage>
        <taxon>Bacteria</taxon>
        <taxon>Pseudomonadati</taxon>
        <taxon>Spirochaetota</taxon>
        <taxon>Spirochaetia</taxon>
        <taxon>Spirochaetales</taxon>
        <taxon>Spirochaetaceae</taxon>
        <taxon>Entomospira</taxon>
    </lineage>
</organism>
<comment type="caution">
    <text evidence="1">The sequence shown here is derived from an EMBL/GenBank/DDBJ whole genome shotgun (WGS) entry which is preliminary data.</text>
</comment>